<dbReference type="AlphaFoldDB" id="A0A2T5JE92"/>
<organism evidence="1 2">
    <name type="scientific">Mucilaginibacter yixingensis</name>
    <dbReference type="NCBI Taxonomy" id="1295612"/>
    <lineage>
        <taxon>Bacteria</taxon>
        <taxon>Pseudomonadati</taxon>
        <taxon>Bacteroidota</taxon>
        <taxon>Sphingobacteriia</taxon>
        <taxon>Sphingobacteriales</taxon>
        <taxon>Sphingobacteriaceae</taxon>
        <taxon>Mucilaginibacter</taxon>
    </lineage>
</organism>
<gene>
    <name evidence="1" type="ORF">C8P68_102919</name>
</gene>
<dbReference type="RefSeq" id="WP_170113569.1">
    <property type="nucleotide sequence ID" value="NZ_CP160205.1"/>
</dbReference>
<proteinExistence type="predicted"/>
<sequence length="53" mass="5704">MDEHLFLKGQRITSPDGPGEVIETIGNKVVVKLDNGKTETFSDEVVTDDSNAG</sequence>
<comment type="caution">
    <text evidence="1">The sequence shown here is derived from an EMBL/GenBank/DDBJ whole genome shotgun (WGS) entry which is preliminary data.</text>
</comment>
<dbReference type="EMBL" id="QAOQ01000002">
    <property type="protein sequence ID" value="PTR00087.1"/>
    <property type="molecule type" value="Genomic_DNA"/>
</dbReference>
<evidence type="ECO:0000313" key="1">
    <source>
        <dbReference type="EMBL" id="PTR00087.1"/>
    </source>
</evidence>
<protein>
    <submittedName>
        <fullName evidence="1">Uncharacterized protein</fullName>
    </submittedName>
</protein>
<keyword evidence="2" id="KW-1185">Reference proteome</keyword>
<evidence type="ECO:0000313" key="2">
    <source>
        <dbReference type="Proteomes" id="UP000244168"/>
    </source>
</evidence>
<name>A0A2T5JE92_9SPHI</name>
<reference evidence="1 2" key="1">
    <citation type="submission" date="2018-04" db="EMBL/GenBank/DDBJ databases">
        <title>Genomic Encyclopedia of Archaeal and Bacterial Type Strains, Phase II (KMG-II): from individual species to whole genera.</title>
        <authorList>
            <person name="Goeker M."/>
        </authorList>
    </citation>
    <scope>NUCLEOTIDE SEQUENCE [LARGE SCALE GENOMIC DNA]</scope>
    <source>
        <strain evidence="1 2">DSM 26809</strain>
    </source>
</reference>
<accession>A0A2T5JE92</accession>
<dbReference type="Proteomes" id="UP000244168">
    <property type="component" value="Unassembled WGS sequence"/>
</dbReference>